<dbReference type="InterPro" id="IPR006629">
    <property type="entry name" value="LITAF"/>
</dbReference>
<feature type="domain" description="LITAF" evidence="9">
    <location>
        <begin position="178"/>
        <end position="261"/>
    </location>
</feature>
<comment type="subcellular location">
    <subcellularLocation>
        <location evidence="2">Endosome membrane</location>
        <topology evidence="2">Peripheral membrane protein</topology>
    </subcellularLocation>
    <subcellularLocation>
        <location evidence="1">Late endosome membrane</location>
    </subcellularLocation>
    <subcellularLocation>
        <location evidence="3">Lysosome membrane</location>
        <topology evidence="3">Peripheral membrane protein</topology>
        <orientation evidence="3">Cytoplasmic side</orientation>
    </subcellularLocation>
</comment>
<keyword evidence="11" id="KW-1185">Reference proteome</keyword>
<keyword evidence="6" id="KW-0862">Zinc</keyword>
<feature type="transmembrane region" description="Helical" evidence="8">
    <location>
        <begin position="219"/>
        <end position="239"/>
    </location>
</feature>
<keyword evidence="5" id="KW-0479">Metal-binding</keyword>
<evidence type="ECO:0000256" key="5">
    <source>
        <dbReference type="ARBA" id="ARBA00022723"/>
    </source>
</evidence>
<organism evidence="10 11">
    <name type="scientific">Nezara viridula</name>
    <name type="common">Southern green stink bug</name>
    <name type="synonym">Cimex viridulus</name>
    <dbReference type="NCBI Taxonomy" id="85310"/>
    <lineage>
        <taxon>Eukaryota</taxon>
        <taxon>Metazoa</taxon>
        <taxon>Ecdysozoa</taxon>
        <taxon>Arthropoda</taxon>
        <taxon>Hexapoda</taxon>
        <taxon>Insecta</taxon>
        <taxon>Pterygota</taxon>
        <taxon>Neoptera</taxon>
        <taxon>Paraneoptera</taxon>
        <taxon>Hemiptera</taxon>
        <taxon>Heteroptera</taxon>
        <taxon>Panheteroptera</taxon>
        <taxon>Pentatomomorpha</taxon>
        <taxon>Pentatomoidea</taxon>
        <taxon>Pentatomidae</taxon>
        <taxon>Pentatominae</taxon>
        <taxon>Nezara</taxon>
    </lineage>
</organism>
<reference evidence="10" key="1">
    <citation type="submission" date="2022-01" db="EMBL/GenBank/DDBJ databases">
        <authorList>
            <person name="King R."/>
        </authorList>
    </citation>
    <scope>NUCLEOTIDE SEQUENCE</scope>
</reference>
<evidence type="ECO:0000256" key="4">
    <source>
        <dbReference type="ARBA" id="ARBA00005975"/>
    </source>
</evidence>
<gene>
    <name evidence="10" type="ORF">NEZAVI_LOCUS6167</name>
</gene>
<dbReference type="OrthoDB" id="5599753at2759"/>
<comment type="similarity">
    <text evidence="4">Belongs to the CDIP1/LITAF family.</text>
</comment>
<keyword evidence="8" id="KW-1133">Transmembrane helix</keyword>
<dbReference type="GO" id="GO:0031902">
    <property type="term" value="C:late endosome membrane"/>
    <property type="evidence" value="ECO:0007669"/>
    <property type="project" value="UniProtKB-SubCell"/>
</dbReference>
<evidence type="ECO:0000259" key="9">
    <source>
        <dbReference type="PROSITE" id="PS51837"/>
    </source>
</evidence>
<name>A0A9P0H5Y2_NEZVI</name>
<dbReference type="SMART" id="SM00714">
    <property type="entry name" value="LITAF"/>
    <property type="match status" value="1"/>
</dbReference>
<dbReference type="EMBL" id="OV725079">
    <property type="protein sequence ID" value="CAH1396018.1"/>
    <property type="molecule type" value="Genomic_DNA"/>
</dbReference>
<dbReference type="GO" id="GO:0005765">
    <property type="term" value="C:lysosomal membrane"/>
    <property type="evidence" value="ECO:0007669"/>
    <property type="project" value="UniProtKB-SubCell"/>
</dbReference>
<keyword evidence="8" id="KW-0812">Transmembrane</keyword>
<evidence type="ECO:0000256" key="1">
    <source>
        <dbReference type="ARBA" id="ARBA00004414"/>
    </source>
</evidence>
<dbReference type="PROSITE" id="PS51837">
    <property type="entry name" value="LITAF"/>
    <property type="match status" value="1"/>
</dbReference>
<proteinExistence type="inferred from homology"/>
<dbReference type="AlphaFoldDB" id="A0A9P0H5Y2"/>
<dbReference type="PANTHER" id="PTHR23292">
    <property type="entry name" value="LIPOPOLYSACCHARIDE-INDUCED TUMOR NECROSIS FACTOR-ALPHA FACTOR"/>
    <property type="match status" value="1"/>
</dbReference>
<evidence type="ECO:0000256" key="7">
    <source>
        <dbReference type="ARBA" id="ARBA00023136"/>
    </source>
</evidence>
<evidence type="ECO:0000313" key="11">
    <source>
        <dbReference type="Proteomes" id="UP001152798"/>
    </source>
</evidence>
<keyword evidence="7 8" id="KW-0472">Membrane</keyword>
<sequence length="266" mass="29829">MMNDLNQEGCENDTENSSIIDEFRRNRCRLHEYSDATGVYIDLLRRSGQTVRTAEGAVVNEPGQNLLADTSSANTNRASISQLIRNQEANENNESRLIPEIETDHGENSLILEPFTVISVDDVNSTHNQPCVVQNGPPPSYTSLPPPIPAIGLPPIIHPLPPPTYEQTFGLRYLDRDQPVLVFNTENMWGYRPQLAYCMSCNAMVLTNVNTQYCQATHLVAILSFVLCCWPCCVLPYFIPALKEARHHCPACNSHLGTYHPFTRTE</sequence>
<dbReference type="GO" id="GO:0008270">
    <property type="term" value="F:zinc ion binding"/>
    <property type="evidence" value="ECO:0007669"/>
    <property type="project" value="TreeGrafter"/>
</dbReference>
<dbReference type="PANTHER" id="PTHR23292:SF14">
    <property type="entry name" value="FI16615P1-RELATED"/>
    <property type="match status" value="1"/>
</dbReference>
<accession>A0A9P0H5Y2</accession>
<evidence type="ECO:0000256" key="8">
    <source>
        <dbReference type="SAM" id="Phobius"/>
    </source>
</evidence>
<evidence type="ECO:0000256" key="6">
    <source>
        <dbReference type="ARBA" id="ARBA00022833"/>
    </source>
</evidence>
<dbReference type="Pfam" id="PF10601">
    <property type="entry name" value="zf-LITAF-like"/>
    <property type="match status" value="1"/>
</dbReference>
<dbReference type="Proteomes" id="UP001152798">
    <property type="component" value="Chromosome 3"/>
</dbReference>
<dbReference type="InterPro" id="IPR037519">
    <property type="entry name" value="LITAF_fam"/>
</dbReference>
<evidence type="ECO:0000256" key="3">
    <source>
        <dbReference type="ARBA" id="ARBA00004630"/>
    </source>
</evidence>
<protein>
    <recommendedName>
        <fullName evidence="9">LITAF domain-containing protein</fullName>
    </recommendedName>
</protein>
<evidence type="ECO:0000256" key="2">
    <source>
        <dbReference type="ARBA" id="ARBA00004481"/>
    </source>
</evidence>
<evidence type="ECO:0000313" key="10">
    <source>
        <dbReference type="EMBL" id="CAH1396018.1"/>
    </source>
</evidence>